<reference evidence="2 3" key="1">
    <citation type="journal article" date="2018" name="Sci. Rep.">
        <title>Genomic signatures of local adaptation to the degree of environmental predictability in rotifers.</title>
        <authorList>
            <person name="Franch-Gras L."/>
            <person name="Hahn C."/>
            <person name="Garcia-Roger E.M."/>
            <person name="Carmona M.J."/>
            <person name="Serra M."/>
            <person name="Gomez A."/>
        </authorList>
    </citation>
    <scope>NUCLEOTIDE SEQUENCE [LARGE SCALE GENOMIC DNA]</scope>
    <source>
        <strain evidence="2">HYR1</strain>
    </source>
</reference>
<dbReference type="GO" id="GO:0005783">
    <property type="term" value="C:endoplasmic reticulum"/>
    <property type="evidence" value="ECO:0007669"/>
    <property type="project" value="TreeGrafter"/>
</dbReference>
<dbReference type="GO" id="GO:1904294">
    <property type="term" value="P:positive regulation of ERAD pathway"/>
    <property type="evidence" value="ECO:0007669"/>
    <property type="project" value="TreeGrafter"/>
</dbReference>
<proteinExistence type="predicted"/>
<organism evidence="2 3">
    <name type="scientific">Brachionus plicatilis</name>
    <name type="common">Marine rotifer</name>
    <name type="synonym">Brachionus muelleri</name>
    <dbReference type="NCBI Taxonomy" id="10195"/>
    <lineage>
        <taxon>Eukaryota</taxon>
        <taxon>Metazoa</taxon>
        <taxon>Spiralia</taxon>
        <taxon>Gnathifera</taxon>
        <taxon>Rotifera</taxon>
        <taxon>Eurotatoria</taxon>
        <taxon>Monogononta</taxon>
        <taxon>Pseudotrocha</taxon>
        <taxon>Ploima</taxon>
        <taxon>Brachionidae</taxon>
        <taxon>Brachionus</taxon>
    </lineage>
</organism>
<dbReference type="AlphaFoldDB" id="A0A3M7P8D8"/>
<keyword evidence="1" id="KW-0472">Membrane</keyword>
<feature type="transmembrane region" description="Helical" evidence="1">
    <location>
        <begin position="73"/>
        <end position="96"/>
    </location>
</feature>
<accession>A0A3M7P8D8</accession>
<keyword evidence="3" id="KW-1185">Reference proteome</keyword>
<dbReference type="PANTHER" id="PTHR21650:SF4">
    <property type="entry name" value="MEMBRALIN"/>
    <property type="match status" value="1"/>
</dbReference>
<evidence type="ECO:0000313" key="3">
    <source>
        <dbReference type="Proteomes" id="UP000276133"/>
    </source>
</evidence>
<feature type="non-terminal residue" evidence="2">
    <location>
        <position position="316"/>
    </location>
</feature>
<evidence type="ECO:0000313" key="2">
    <source>
        <dbReference type="EMBL" id="RMZ94974.1"/>
    </source>
</evidence>
<keyword evidence="1" id="KW-0812">Transmembrane</keyword>
<sequence>MNQNGAQTSGPDQANTRLNANIAINQLNQNAIFQPVGQQQQSIVHVRDRLFHALFYRIAILYARKFSKTFRRVIEFFLLLLAFASFALLSYLHIVFNRNPINCLSTIQQNWPRDGILRVEIVHNASKFFLMSSQDQTRESYSLKDSYEKEYSTPMKELFFPAKDNALNKDKAARESYFLNKLELNQTCLMQNPFIQVCAMGANHSSHEKAGSNDEVSKGGSVPFFDTDLNQKEIPKSTVETMSPTYRFLKDAISELQLFNKVFEDNYIIEYSLEYGFLRLSPATRQKLNISVMLVTLDPNRDECFGSGFNKFVLDE</sequence>
<dbReference type="PANTHER" id="PTHR21650">
    <property type="entry name" value="MEMBRALIN/KINETOCHORE PROTEIN NUF2"/>
    <property type="match status" value="1"/>
</dbReference>
<dbReference type="OrthoDB" id="6779347at2759"/>
<evidence type="ECO:0000256" key="1">
    <source>
        <dbReference type="SAM" id="Phobius"/>
    </source>
</evidence>
<dbReference type="GO" id="GO:0034976">
    <property type="term" value="P:response to endoplasmic reticulum stress"/>
    <property type="evidence" value="ECO:0007669"/>
    <property type="project" value="TreeGrafter"/>
</dbReference>
<dbReference type="EMBL" id="REGN01012690">
    <property type="protein sequence ID" value="RMZ94974.1"/>
    <property type="molecule type" value="Genomic_DNA"/>
</dbReference>
<dbReference type="Proteomes" id="UP000276133">
    <property type="component" value="Unassembled WGS sequence"/>
</dbReference>
<dbReference type="Pfam" id="PF09746">
    <property type="entry name" value="Membralin"/>
    <property type="match status" value="1"/>
</dbReference>
<dbReference type="InterPro" id="IPR019144">
    <property type="entry name" value="Membralin"/>
</dbReference>
<name>A0A3M7P8D8_BRAPC</name>
<gene>
    <name evidence="2" type="ORF">BpHYR1_014815</name>
</gene>
<protein>
    <submittedName>
        <fullName evidence="2">Membralin isoform X1</fullName>
    </submittedName>
</protein>
<keyword evidence="1" id="KW-1133">Transmembrane helix</keyword>
<comment type="caution">
    <text evidence="2">The sequence shown here is derived from an EMBL/GenBank/DDBJ whole genome shotgun (WGS) entry which is preliminary data.</text>
</comment>
<dbReference type="STRING" id="10195.A0A3M7P8D8"/>